<dbReference type="EMBL" id="JSYN01000017">
    <property type="protein sequence ID" value="KIA92974.1"/>
    <property type="molecule type" value="Genomic_DNA"/>
</dbReference>
<comment type="caution">
    <text evidence="3">The sequence shown here is derived from an EMBL/GenBank/DDBJ whole genome shotgun (WGS) entry which is preliminary data.</text>
</comment>
<dbReference type="InterPro" id="IPR050570">
    <property type="entry name" value="Cell_wall_metabolism_enzyme"/>
</dbReference>
<organism evidence="3 4">
    <name type="scientific">Pedobacter kyungheensis</name>
    <dbReference type="NCBI Taxonomy" id="1069985"/>
    <lineage>
        <taxon>Bacteria</taxon>
        <taxon>Pseudomonadati</taxon>
        <taxon>Bacteroidota</taxon>
        <taxon>Sphingobacteriia</taxon>
        <taxon>Sphingobacteriales</taxon>
        <taxon>Sphingobacteriaceae</taxon>
        <taxon>Pedobacter</taxon>
    </lineage>
</organism>
<evidence type="ECO:0000256" key="1">
    <source>
        <dbReference type="SAM" id="SignalP"/>
    </source>
</evidence>
<dbReference type="PANTHER" id="PTHR21666:SF285">
    <property type="entry name" value="M23 FAMILY METALLOPEPTIDASE"/>
    <property type="match status" value="1"/>
</dbReference>
<dbReference type="SUPFAM" id="SSF51261">
    <property type="entry name" value="Duplicated hybrid motif"/>
    <property type="match status" value="1"/>
</dbReference>
<feature type="domain" description="M23ase beta-sheet core" evidence="2">
    <location>
        <begin position="62"/>
        <end position="126"/>
    </location>
</feature>
<dbReference type="PANTHER" id="PTHR21666">
    <property type="entry name" value="PEPTIDASE-RELATED"/>
    <property type="match status" value="1"/>
</dbReference>
<sequence length="575" mass="63905">MTKNPILLFSKLALLFLSAINFAQAQQIFSTNKYPITDFRQPLDITPPALAGSFGEIRGNHFHSGIDFRTNQREGYPVYAVADGYISRLRVQNSGFGQALYINHPNGFTTVYGHLQRFAPKIATVVKNLEYEKKSFEIDEFPDATLIPVHKGEIIAWSGNRGSSGGPHLHFEIRDTKTEETINPQFFGIIIPDNIPPVIHGLYVYRLNGKTFNEFTPKQAIAISGASGEYKTTAPISLTGEVGFGIVVTDRHNGLSGTNGVYSIQLELDGKKIYTSALERFAFEDSKAINSHIDYPTYINTKRSIQKSFVDPGNPLKIYSSLVNNGRINFNDGATHQLRYIITDSKGNSAVLPFTVNAGTAPVAAPTVPPGIIYPYNKVNEFNNEDIKVVFPMGTLYNDLNFSYKKLPKPAGNAWSSIHQIHNRYTPLHIGFDLWIKADNLPENLRSKALIVSTGGSSQGGSFDNGFVKATPKNFGSFYIAVDTIAPRIVPVNISEGRNMAGLSKMTFKISDNLSGIKNFNGYIDGKWVLMEFDAKTATLWHSFDERTSSGKHSLELVVTDMKENTRRYRIDFSR</sequence>
<dbReference type="Gene3D" id="2.70.70.10">
    <property type="entry name" value="Glucose Permease (Domain IIA)"/>
    <property type="match status" value="1"/>
</dbReference>
<gene>
    <name evidence="3" type="ORF">OC25_14830</name>
</gene>
<name>A0A0C1FYL6_9SPHI</name>
<feature type="chain" id="PRO_5002131786" evidence="1">
    <location>
        <begin position="26"/>
        <end position="575"/>
    </location>
</feature>
<protein>
    <submittedName>
        <fullName evidence="3">Peptidase M23</fullName>
    </submittedName>
</protein>
<dbReference type="InterPro" id="IPR016047">
    <property type="entry name" value="M23ase_b-sheet_dom"/>
</dbReference>
<dbReference type="InterPro" id="IPR011055">
    <property type="entry name" value="Dup_hybrid_motif"/>
</dbReference>
<evidence type="ECO:0000313" key="3">
    <source>
        <dbReference type="EMBL" id="KIA92974.1"/>
    </source>
</evidence>
<dbReference type="OrthoDB" id="9810477at2"/>
<dbReference type="AlphaFoldDB" id="A0A0C1FYL6"/>
<feature type="signal peptide" evidence="1">
    <location>
        <begin position="1"/>
        <end position="25"/>
    </location>
</feature>
<proteinExistence type="predicted"/>
<keyword evidence="1" id="KW-0732">Signal</keyword>
<dbReference type="Pfam" id="PF01551">
    <property type="entry name" value="Peptidase_M23"/>
    <property type="match status" value="1"/>
</dbReference>
<accession>A0A0C1FYL6</accession>
<keyword evidence="4" id="KW-1185">Reference proteome</keyword>
<reference evidence="3 4" key="1">
    <citation type="submission" date="2014-10" db="EMBL/GenBank/DDBJ databases">
        <title>Pedobacter Kyungheensis.</title>
        <authorList>
            <person name="Anderson B.M."/>
            <person name="Newman J.D."/>
        </authorList>
    </citation>
    <scope>NUCLEOTIDE SEQUENCE [LARGE SCALE GENOMIC DNA]</scope>
    <source>
        <strain evidence="3 4">KACC 16221</strain>
    </source>
</reference>
<dbReference type="Proteomes" id="UP000031246">
    <property type="component" value="Unassembled WGS sequence"/>
</dbReference>
<evidence type="ECO:0000259" key="2">
    <source>
        <dbReference type="Pfam" id="PF01551"/>
    </source>
</evidence>
<dbReference type="CDD" id="cd12797">
    <property type="entry name" value="M23_peptidase"/>
    <property type="match status" value="1"/>
</dbReference>
<dbReference type="RefSeq" id="WP_039477459.1">
    <property type="nucleotide sequence ID" value="NZ_JSYN01000017.1"/>
</dbReference>
<evidence type="ECO:0000313" key="4">
    <source>
        <dbReference type="Proteomes" id="UP000031246"/>
    </source>
</evidence>
<dbReference type="GO" id="GO:0004222">
    <property type="term" value="F:metalloendopeptidase activity"/>
    <property type="evidence" value="ECO:0007669"/>
    <property type="project" value="TreeGrafter"/>
</dbReference>